<gene>
    <name evidence="4" type="ORF">ABFY20_08545</name>
</gene>
<dbReference type="GO" id="GO:0016787">
    <property type="term" value="F:hydrolase activity"/>
    <property type="evidence" value="ECO:0007669"/>
    <property type="project" value="InterPro"/>
</dbReference>
<dbReference type="PROSITE" id="PS51747">
    <property type="entry name" value="CYT_DCMP_DEAMINASES_2"/>
    <property type="match status" value="1"/>
</dbReference>
<dbReference type="SUPFAM" id="SSF53927">
    <property type="entry name" value="Cytidine deaminase-like"/>
    <property type="match status" value="1"/>
</dbReference>
<dbReference type="Gene3D" id="3.40.140.10">
    <property type="entry name" value="Cytidine Deaminase, domain 2"/>
    <property type="match status" value="1"/>
</dbReference>
<dbReference type="CDD" id="cd01285">
    <property type="entry name" value="nucleoside_deaminase"/>
    <property type="match status" value="1"/>
</dbReference>
<dbReference type="InterPro" id="IPR016193">
    <property type="entry name" value="Cytidine_deaminase-like"/>
</dbReference>
<name>A0AB39BL46_9MICO</name>
<organism evidence="4">
    <name type="scientific">Herbiconiux sp. A18JL235</name>
    <dbReference type="NCBI Taxonomy" id="3152363"/>
    <lineage>
        <taxon>Bacteria</taxon>
        <taxon>Bacillati</taxon>
        <taxon>Actinomycetota</taxon>
        <taxon>Actinomycetes</taxon>
        <taxon>Micrococcales</taxon>
        <taxon>Microbacteriaceae</taxon>
        <taxon>Herbiconiux</taxon>
    </lineage>
</organism>
<dbReference type="InterPro" id="IPR016192">
    <property type="entry name" value="APOBEC/CMP_deaminase_Zn-bd"/>
</dbReference>
<dbReference type="GO" id="GO:0008270">
    <property type="term" value="F:zinc ion binding"/>
    <property type="evidence" value="ECO:0007669"/>
    <property type="project" value="InterPro"/>
</dbReference>
<evidence type="ECO:0000256" key="1">
    <source>
        <dbReference type="ARBA" id="ARBA00022723"/>
    </source>
</evidence>
<keyword evidence="1" id="KW-0479">Metal-binding</keyword>
<dbReference type="Pfam" id="PF00383">
    <property type="entry name" value="dCMP_cyt_deam_1"/>
    <property type="match status" value="1"/>
</dbReference>
<dbReference type="AlphaFoldDB" id="A0AB39BL46"/>
<sequence length="166" mass="17778">MDDQTTTALDTADAEFLRESLRVAELSRADGRHPFGAIVVDAAGTVVASFGNNSLPPEGDPTQHAEMRAVAAAFRNLGTDGMVGSTLFTSAEPCAMCSGAVYWTGIDRVVYALSERRLLELTGDHPENPTFSLPCREVFARGQRAIAVSGPHLEEEAAAAHLDFWN</sequence>
<proteinExistence type="predicted"/>
<dbReference type="PANTHER" id="PTHR11079:SF179">
    <property type="entry name" value="TRNA(ADENINE(34)) DEAMINASE, CHLOROPLASTIC"/>
    <property type="match status" value="1"/>
</dbReference>
<feature type="domain" description="CMP/dCMP-type deaminase" evidence="3">
    <location>
        <begin position="11"/>
        <end position="135"/>
    </location>
</feature>
<evidence type="ECO:0000313" key="4">
    <source>
        <dbReference type="EMBL" id="XDI07133.1"/>
    </source>
</evidence>
<accession>A0AB39BL46</accession>
<evidence type="ECO:0000256" key="2">
    <source>
        <dbReference type="ARBA" id="ARBA00022833"/>
    </source>
</evidence>
<keyword evidence="2" id="KW-0862">Zinc</keyword>
<dbReference type="RefSeq" id="WP_368499508.1">
    <property type="nucleotide sequence ID" value="NZ_CP162511.1"/>
</dbReference>
<reference evidence="4" key="1">
    <citation type="submission" date="2024-05" db="EMBL/GenBank/DDBJ databases">
        <title>Herbiconiux sp. A18JL235.</title>
        <authorList>
            <person name="Zhang G."/>
        </authorList>
    </citation>
    <scope>NUCLEOTIDE SEQUENCE</scope>
    <source>
        <strain evidence="4">A18JL235</strain>
    </source>
</reference>
<dbReference type="PANTHER" id="PTHR11079">
    <property type="entry name" value="CYTOSINE DEAMINASE FAMILY MEMBER"/>
    <property type="match status" value="1"/>
</dbReference>
<dbReference type="PROSITE" id="PS00903">
    <property type="entry name" value="CYT_DCMP_DEAMINASES_1"/>
    <property type="match status" value="1"/>
</dbReference>
<protein>
    <submittedName>
        <fullName evidence="4">Nucleoside deaminase</fullName>
    </submittedName>
</protein>
<evidence type="ECO:0000259" key="3">
    <source>
        <dbReference type="PROSITE" id="PS51747"/>
    </source>
</evidence>
<dbReference type="InterPro" id="IPR002125">
    <property type="entry name" value="CMP_dCMP_dom"/>
</dbReference>
<dbReference type="EMBL" id="CP162511">
    <property type="protein sequence ID" value="XDI07133.1"/>
    <property type="molecule type" value="Genomic_DNA"/>
</dbReference>